<dbReference type="InterPro" id="IPR027417">
    <property type="entry name" value="P-loop_NTPase"/>
</dbReference>
<proteinExistence type="predicted"/>
<dbReference type="SUPFAM" id="SSF52540">
    <property type="entry name" value="P-loop containing nucleoside triphosphate hydrolases"/>
    <property type="match status" value="1"/>
</dbReference>
<evidence type="ECO:0000313" key="2">
    <source>
        <dbReference type="Proteomes" id="UP000199671"/>
    </source>
</evidence>
<dbReference type="Gene3D" id="3.40.50.300">
    <property type="entry name" value="P-loop containing nucleotide triphosphate hydrolases"/>
    <property type="match status" value="1"/>
</dbReference>
<sequence length="222" mass="24925">MTPASCEATVSGAILILVAGLPGTGKSYLCARIRERFPACTQVSIDVIKEKLWEEHGFDNTEQKQALDRRALGIFFDEIEAALSPAPHSGLMHGNSDSPMVLSDYPFSVKQLPTLRTLCERHGATALTIRLTADLEVLFERQQRRDLDPSRHLGHIVDRYHRGDSLPDRSKASGLLTREEFYRRCTTRGYDTFRLGELLEVDATDLDTVDHEAILDWIASRS</sequence>
<accession>A0A1G9V086</accession>
<dbReference type="EMBL" id="FNHU01000005">
    <property type="protein sequence ID" value="SDM65661.1"/>
    <property type="molecule type" value="Genomic_DNA"/>
</dbReference>
<dbReference type="Pfam" id="PF13238">
    <property type="entry name" value="AAA_18"/>
    <property type="match status" value="1"/>
</dbReference>
<dbReference type="OrthoDB" id="9810277at2"/>
<evidence type="ECO:0000313" key="1">
    <source>
        <dbReference type="EMBL" id="SDM65661.1"/>
    </source>
</evidence>
<dbReference type="Proteomes" id="UP000199671">
    <property type="component" value="Unassembled WGS sequence"/>
</dbReference>
<organism evidence="1 2">
    <name type="scientific">Actinomyces ruminicola</name>
    <dbReference type="NCBI Taxonomy" id="332524"/>
    <lineage>
        <taxon>Bacteria</taxon>
        <taxon>Bacillati</taxon>
        <taxon>Actinomycetota</taxon>
        <taxon>Actinomycetes</taxon>
        <taxon>Actinomycetales</taxon>
        <taxon>Actinomycetaceae</taxon>
        <taxon>Actinomyces</taxon>
    </lineage>
</organism>
<protein>
    <submittedName>
        <fullName evidence="1">AAA domain-containing protein</fullName>
    </submittedName>
</protein>
<dbReference type="AlphaFoldDB" id="A0A1G9V086"/>
<gene>
    <name evidence="1" type="ORF">SAMN04487766_10547</name>
</gene>
<name>A0A1G9V086_9ACTO</name>
<reference evidence="1 2" key="1">
    <citation type="submission" date="2016-10" db="EMBL/GenBank/DDBJ databases">
        <authorList>
            <person name="de Groot N.N."/>
        </authorList>
    </citation>
    <scope>NUCLEOTIDE SEQUENCE [LARGE SCALE GENOMIC DNA]</scope>
    <source>
        <strain evidence="1 2">KPR-7B</strain>
    </source>
</reference>